<accession>A0ABY4W9Q9</accession>
<proteinExistence type="predicted"/>
<dbReference type="Proteomes" id="UP001056291">
    <property type="component" value="Chromosome"/>
</dbReference>
<keyword evidence="2" id="KW-1185">Reference proteome</keyword>
<evidence type="ECO:0000313" key="1">
    <source>
        <dbReference type="EMBL" id="USG62500.1"/>
    </source>
</evidence>
<protein>
    <submittedName>
        <fullName evidence="1">Uncharacterized protein</fullName>
    </submittedName>
</protein>
<organism evidence="1 2">
    <name type="scientific">Sneathiella marina</name>
    <dbReference type="NCBI Taxonomy" id="2950108"/>
    <lineage>
        <taxon>Bacteria</taxon>
        <taxon>Pseudomonadati</taxon>
        <taxon>Pseudomonadota</taxon>
        <taxon>Alphaproteobacteria</taxon>
        <taxon>Sneathiellales</taxon>
        <taxon>Sneathiellaceae</taxon>
        <taxon>Sneathiella</taxon>
    </lineage>
</organism>
<gene>
    <name evidence="1" type="ORF">NBZ79_05875</name>
</gene>
<evidence type="ECO:0000313" key="2">
    <source>
        <dbReference type="Proteomes" id="UP001056291"/>
    </source>
</evidence>
<dbReference type="EMBL" id="CP098747">
    <property type="protein sequence ID" value="USG62500.1"/>
    <property type="molecule type" value="Genomic_DNA"/>
</dbReference>
<dbReference type="RefSeq" id="WP_251936312.1">
    <property type="nucleotide sequence ID" value="NZ_CP098747.1"/>
</dbReference>
<name>A0ABY4W9Q9_9PROT</name>
<reference evidence="1" key="1">
    <citation type="submission" date="2022-06" db="EMBL/GenBank/DDBJ databases">
        <title>Sneathiella actinostolidae sp. nov., isolated from a sea anemonein the Western Pacific Ocean.</title>
        <authorList>
            <person name="Wei M.J."/>
        </authorList>
    </citation>
    <scope>NUCLEOTIDE SEQUENCE</scope>
    <source>
        <strain evidence="1">PHK-P5</strain>
    </source>
</reference>
<sequence>MKNITIETAFLQDTSISLESRLIQLLQFDVIEEYTCNNFQIKNYCLNVTNFILSHSDKIDDLQINCLLRKVQGLLERLEISECYDLREAITLLEIAWYNSYFHDCRLYIKGIHDDESIRCQNKAVIVAALSALQGPMFPSRLTFSKIPCFLNS</sequence>